<dbReference type="InterPro" id="IPR012318">
    <property type="entry name" value="HTH_CRP"/>
</dbReference>
<dbReference type="InterPro" id="IPR018490">
    <property type="entry name" value="cNMP-bd_dom_sf"/>
</dbReference>
<dbReference type="SUPFAM" id="SSF46785">
    <property type="entry name" value="Winged helix' DNA-binding domain"/>
    <property type="match status" value="1"/>
</dbReference>
<name>A0ABW0TJT6_9BACL</name>
<dbReference type="PANTHER" id="PTHR24567:SF28">
    <property type="entry name" value="LISTERIOLYSIN REGULATORY PROTEIN"/>
    <property type="match status" value="1"/>
</dbReference>
<organism evidence="7 8">
    <name type="scientific">Sporosarcina soli</name>
    <dbReference type="NCBI Taxonomy" id="334736"/>
    <lineage>
        <taxon>Bacteria</taxon>
        <taxon>Bacillati</taxon>
        <taxon>Bacillota</taxon>
        <taxon>Bacilli</taxon>
        <taxon>Bacillales</taxon>
        <taxon>Caryophanaceae</taxon>
        <taxon>Sporosarcina</taxon>
    </lineage>
</organism>
<dbReference type="Gene3D" id="2.60.120.10">
    <property type="entry name" value="Jelly Rolls"/>
    <property type="match status" value="1"/>
</dbReference>
<dbReference type="InterPro" id="IPR036390">
    <property type="entry name" value="WH_DNA-bd_sf"/>
</dbReference>
<keyword evidence="1" id="KW-0805">Transcription regulation</keyword>
<evidence type="ECO:0000259" key="5">
    <source>
        <dbReference type="PROSITE" id="PS50042"/>
    </source>
</evidence>
<comment type="caution">
    <text evidence="7">The sequence shown here is derived from an EMBL/GenBank/DDBJ whole genome shotgun (WGS) entry which is preliminary data.</text>
</comment>
<evidence type="ECO:0000256" key="4">
    <source>
        <dbReference type="ARBA" id="ARBA00023163"/>
    </source>
</evidence>
<keyword evidence="4" id="KW-0804">Transcription</keyword>
<keyword evidence="8" id="KW-1185">Reference proteome</keyword>
<dbReference type="Gene3D" id="1.10.10.10">
    <property type="entry name" value="Winged helix-like DNA-binding domain superfamily/Winged helix DNA-binding domain"/>
    <property type="match status" value="1"/>
</dbReference>
<keyword evidence="2" id="KW-0238">DNA-binding</keyword>
<dbReference type="PANTHER" id="PTHR24567">
    <property type="entry name" value="CRP FAMILY TRANSCRIPTIONAL REGULATORY PROTEIN"/>
    <property type="match status" value="1"/>
</dbReference>
<accession>A0ABW0TJT6</accession>
<proteinExistence type="predicted"/>
<dbReference type="CDD" id="cd00038">
    <property type="entry name" value="CAP_ED"/>
    <property type="match status" value="1"/>
</dbReference>
<dbReference type="Pfam" id="PF13545">
    <property type="entry name" value="HTH_Crp_2"/>
    <property type="match status" value="1"/>
</dbReference>
<dbReference type="SMART" id="SM00419">
    <property type="entry name" value="HTH_CRP"/>
    <property type="match status" value="1"/>
</dbReference>
<dbReference type="InterPro" id="IPR036388">
    <property type="entry name" value="WH-like_DNA-bd_sf"/>
</dbReference>
<dbReference type="Proteomes" id="UP001596109">
    <property type="component" value="Unassembled WGS sequence"/>
</dbReference>
<dbReference type="RefSeq" id="WP_381435111.1">
    <property type="nucleotide sequence ID" value="NZ_JBHSNO010000006.1"/>
</dbReference>
<gene>
    <name evidence="7" type="ORF">ACFPRA_12670</name>
</gene>
<feature type="domain" description="HTH crp-type" evidence="6">
    <location>
        <begin position="135"/>
        <end position="201"/>
    </location>
</feature>
<dbReference type="InterPro" id="IPR000595">
    <property type="entry name" value="cNMP-bd_dom"/>
</dbReference>
<dbReference type="PROSITE" id="PS50042">
    <property type="entry name" value="CNMP_BINDING_3"/>
    <property type="match status" value="1"/>
</dbReference>
<evidence type="ECO:0000256" key="2">
    <source>
        <dbReference type="ARBA" id="ARBA00023125"/>
    </source>
</evidence>
<sequence length="209" mass="24211">MFTLTKNTLESWEDFLPYGKRQFFKAKTIIFRQGEIGSGFYFISKGIIKVCSLNPDTNERILDISGSGILIGEHTIDHLPYYSTAISHEDSILYYFSKIDYENLSQQYPEITLLFAKSIINKKKILLNNINARSASTEYQIARSLLYLMESYQGTEINLTQQELSHYVGLTRITVYKVLKEWISEGIISIKNRKLFILEPNSLKEKLIK</sequence>
<feature type="domain" description="Cyclic nucleotide-binding" evidence="5">
    <location>
        <begin position="24"/>
        <end position="76"/>
    </location>
</feature>
<evidence type="ECO:0000313" key="8">
    <source>
        <dbReference type="Proteomes" id="UP001596109"/>
    </source>
</evidence>
<dbReference type="Pfam" id="PF00027">
    <property type="entry name" value="cNMP_binding"/>
    <property type="match status" value="1"/>
</dbReference>
<dbReference type="PROSITE" id="PS51063">
    <property type="entry name" value="HTH_CRP_2"/>
    <property type="match status" value="1"/>
</dbReference>
<keyword evidence="3" id="KW-0010">Activator</keyword>
<reference evidence="8" key="1">
    <citation type="journal article" date="2019" name="Int. J. Syst. Evol. Microbiol.">
        <title>The Global Catalogue of Microorganisms (GCM) 10K type strain sequencing project: providing services to taxonomists for standard genome sequencing and annotation.</title>
        <authorList>
            <consortium name="The Broad Institute Genomics Platform"/>
            <consortium name="The Broad Institute Genome Sequencing Center for Infectious Disease"/>
            <person name="Wu L."/>
            <person name="Ma J."/>
        </authorList>
    </citation>
    <scope>NUCLEOTIDE SEQUENCE [LARGE SCALE GENOMIC DNA]</scope>
    <source>
        <strain evidence="8">CGMCC 4.1434</strain>
    </source>
</reference>
<evidence type="ECO:0000256" key="1">
    <source>
        <dbReference type="ARBA" id="ARBA00023015"/>
    </source>
</evidence>
<evidence type="ECO:0000313" key="7">
    <source>
        <dbReference type="EMBL" id="MFC5589751.1"/>
    </source>
</evidence>
<dbReference type="SUPFAM" id="SSF51206">
    <property type="entry name" value="cAMP-binding domain-like"/>
    <property type="match status" value="1"/>
</dbReference>
<dbReference type="EMBL" id="JBHSNO010000006">
    <property type="protein sequence ID" value="MFC5589751.1"/>
    <property type="molecule type" value="Genomic_DNA"/>
</dbReference>
<dbReference type="SMART" id="SM00100">
    <property type="entry name" value="cNMP"/>
    <property type="match status" value="1"/>
</dbReference>
<dbReference type="InterPro" id="IPR014710">
    <property type="entry name" value="RmlC-like_jellyroll"/>
</dbReference>
<protein>
    <submittedName>
        <fullName evidence="7">Crp/Fnr family transcriptional regulator</fullName>
    </submittedName>
</protein>
<evidence type="ECO:0000259" key="6">
    <source>
        <dbReference type="PROSITE" id="PS51063"/>
    </source>
</evidence>
<evidence type="ECO:0000256" key="3">
    <source>
        <dbReference type="ARBA" id="ARBA00023159"/>
    </source>
</evidence>
<dbReference type="InterPro" id="IPR050397">
    <property type="entry name" value="Env_Response_Regulators"/>
</dbReference>